<organism evidence="4">
    <name type="scientific">Cyanothece sp. (strain PCC 7425 / ATCC 29141)</name>
    <dbReference type="NCBI Taxonomy" id="395961"/>
    <lineage>
        <taxon>Bacteria</taxon>
        <taxon>Bacillati</taxon>
        <taxon>Cyanobacteriota</taxon>
        <taxon>Cyanophyceae</taxon>
        <taxon>Gomontiellales</taxon>
        <taxon>Cyanothecaceae</taxon>
        <taxon>Cyanothece</taxon>
    </lineage>
</organism>
<dbReference type="eggNOG" id="COG0778">
    <property type="taxonomic scope" value="Bacteria"/>
</dbReference>
<evidence type="ECO:0000259" key="3">
    <source>
        <dbReference type="Pfam" id="PF00881"/>
    </source>
</evidence>
<keyword evidence="2" id="KW-0560">Oxidoreductase</keyword>
<dbReference type="EMBL" id="CP001344">
    <property type="protein sequence ID" value="ACL46921.1"/>
    <property type="molecule type" value="Genomic_DNA"/>
</dbReference>
<dbReference type="Pfam" id="PF00881">
    <property type="entry name" value="Nitroreductase"/>
    <property type="match status" value="1"/>
</dbReference>
<dbReference type="AlphaFoldDB" id="B8HKS7"/>
<dbReference type="GO" id="GO:0016491">
    <property type="term" value="F:oxidoreductase activity"/>
    <property type="evidence" value="ECO:0007669"/>
    <property type="project" value="UniProtKB-KW"/>
</dbReference>
<evidence type="ECO:0000256" key="1">
    <source>
        <dbReference type="ARBA" id="ARBA00007118"/>
    </source>
</evidence>
<proteinExistence type="inferred from homology"/>
<dbReference type="PANTHER" id="PTHR43673:SF10">
    <property type="entry name" value="NADH DEHYDROGENASE_NAD(P)H NITROREDUCTASE XCC3605-RELATED"/>
    <property type="match status" value="1"/>
</dbReference>
<gene>
    <name evidence="4" type="ordered locus">Cyan7425_4613</name>
</gene>
<feature type="domain" description="Nitroreductase" evidence="3">
    <location>
        <begin position="27"/>
        <end position="171"/>
    </location>
</feature>
<comment type="similarity">
    <text evidence="1">Belongs to the nitroreductase family.</text>
</comment>
<dbReference type="STRING" id="395961.Cyan7425_4613"/>
<evidence type="ECO:0000256" key="2">
    <source>
        <dbReference type="ARBA" id="ARBA00023002"/>
    </source>
</evidence>
<sequence>MMINNPVKTPLTLDKTAHTPDPVLELVRQRWSPLAFSEQPVAPDQLRTLLEAAQWAASSYNEQPWSFIVASKADPVAFDRLLGCLAAGNQEWAKTAPVLMLSVAKLYFDRNGTENRHAFHDVGAAAATLALQATALGLFIHQMAGFDVAQARELYGIPAGYEPVAAIALGYLGDPQMLSERLLQRELAPRTRKPLESFVFSQHWNQSSVLIRKD</sequence>
<dbReference type="Gene3D" id="3.40.109.10">
    <property type="entry name" value="NADH Oxidase"/>
    <property type="match status" value="1"/>
</dbReference>
<dbReference type="InterPro" id="IPR029479">
    <property type="entry name" value="Nitroreductase"/>
</dbReference>
<dbReference type="CDD" id="cd02138">
    <property type="entry name" value="TdsD-like"/>
    <property type="match status" value="1"/>
</dbReference>
<dbReference type="SUPFAM" id="SSF55469">
    <property type="entry name" value="FMN-dependent nitroreductase-like"/>
    <property type="match status" value="1"/>
</dbReference>
<protein>
    <submittedName>
        <fullName evidence="4">Nitroreductase</fullName>
    </submittedName>
</protein>
<reference evidence="4" key="1">
    <citation type="submission" date="2009-01" db="EMBL/GenBank/DDBJ databases">
        <title>Complete sequence of chromosome Cyanothece sp. PCC 7425.</title>
        <authorList>
            <consortium name="US DOE Joint Genome Institute"/>
            <person name="Lucas S."/>
            <person name="Copeland A."/>
            <person name="Lapidus A."/>
            <person name="Glavina del Rio T."/>
            <person name="Dalin E."/>
            <person name="Tice H."/>
            <person name="Bruce D."/>
            <person name="Goodwin L."/>
            <person name="Pitluck S."/>
            <person name="Sims D."/>
            <person name="Meineke L."/>
            <person name="Brettin T."/>
            <person name="Detter J.C."/>
            <person name="Han C."/>
            <person name="Larimer F."/>
            <person name="Land M."/>
            <person name="Hauser L."/>
            <person name="Kyrpides N."/>
            <person name="Ovchinnikova G."/>
            <person name="Liberton M."/>
            <person name="Stoeckel J."/>
            <person name="Banerjee A."/>
            <person name="Singh A."/>
            <person name="Page L."/>
            <person name="Sato H."/>
            <person name="Zhao L."/>
            <person name="Sherman L."/>
            <person name="Pakrasi H."/>
            <person name="Richardson P."/>
        </authorList>
    </citation>
    <scope>NUCLEOTIDE SEQUENCE</scope>
    <source>
        <strain evidence="4">PCC 7425</strain>
    </source>
</reference>
<dbReference type="KEGG" id="cyn:Cyan7425_4613"/>
<dbReference type="HOGENOM" id="CLU_070764_6_0_3"/>
<dbReference type="InterPro" id="IPR000415">
    <property type="entry name" value="Nitroreductase-like"/>
</dbReference>
<dbReference type="PANTHER" id="PTHR43673">
    <property type="entry name" value="NAD(P)H NITROREDUCTASE YDGI-RELATED"/>
    <property type="match status" value="1"/>
</dbReference>
<name>B8HKS7_CYAP4</name>
<accession>B8HKS7</accession>
<evidence type="ECO:0000313" key="4">
    <source>
        <dbReference type="EMBL" id="ACL46921.1"/>
    </source>
</evidence>